<organism evidence="1 2">
    <name type="scientific">Pseudomonas chlororaphis subsp. aurantiaca</name>
    <dbReference type="NCBI Taxonomy" id="86192"/>
    <lineage>
        <taxon>Bacteria</taxon>
        <taxon>Pseudomonadati</taxon>
        <taxon>Pseudomonadota</taxon>
        <taxon>Gammaproteobacteria</taxon>
        <taxon>Pseudomonadales</taxon>
        <taxon>Pseudomonadaceae</taxon>
        <taxon>Pseudomonas</taxon>
    </lineage>
</organism>
<evidence type="ECO:0000313" key="1">
    <source>
        <dbReference type="EMBL" id="MBU4636952.1"/>
    </source>
</evidence>
<sequence length="263" mass="29851">MKPHRPYGLAPTRLEADILKIRAFEMVLTLFYVEDLKQFIIQSLESSLRFTSTAPALPKKGKMEAARRILVAEGCISQADSDQILRLVDYRNTIGHKIHSLTCDIGAYSELGDFDPKTFQPIRKYDYSAAKSAAQLRRRVSDGMSKKFSLMLTFNGLRFEAAERIYLTEIKRLKKNVNKGIDQLNQTMAETKAVIKEIPKNVFDNAQPGHPRNIRMNGTLSEIGISCVFQLFNSGATPLAVSYLMRISHRAANNWYKKWVSSK</sequence>
<protein>
    <submittedName>
        <fullName evidence="1">Uncharacterized protein</fullName>
    </submittedName>
</protein>
<evidence type="ECO:0000313" key="2">
    <source>
        <dbReference type="Proteomes" id="UP000787568"/>
    </source>
</evidence>
<comment type="caution">
    <text evidence="1">The sequence shown here is derived from an EMBL/GenBank/DDBJ whole genome shotgun (WGS) entry which is preliminary data.</text>
</comment>
<proteinExistence type="predicted"/>
<reference evidence="1" key="1">
    <citation type="submission" date="2020-12" db="EMBL/GenBank/DDBJ databases">
        <title>Generalized mutagenesis with transposon Tn5. A laboratory procedure for the identification of genes responsible for a bacterial phenotype and its regulation, illustrated with phenazine production in Pseudomonas chlororaphis.</title>
        <authorList>
            <person name="Muzio F."/>
            <person name="Sobrero P."/>
            <person name="Agaras B."/>
            <person name="Valverde C."/>
        </authorList>
    </citation>
    <scope>NUCLEOTIDE SEQUENCE</scope>
    <source>
        <strain evidence="1">SMMP3</strain>
    </source>
</reference>
<dbReference type="EMBL" id="JAEEFW010000013">
    <property type="protein sequence ID" value="MBU4636952.1"/>
    <property type="molecule type" value="Genomic_DNA"/>
</dbReference>
<gene>
    <name evidence="1" type="ORF">I8747_29480</name>
</gene>
<accession>A0AAJ1E4M8</accession>
<dbReference type="AlphaFoldDB" id="A0AAJ1E4M8"/>
<dbReference type="RefSeq" id="WP_216311596.1">
    <property type="nucleotide sequence ID" value="NZ_JAEEFW010000013.1"/>
</dbReference>
<name>A0AAJ1E4M8_9PSED</name>
<dbReference type="Proteomes" id="UP000787568">
    <property type="component" value="Unassembled WGS sequence"/>
</dbReference>